<dbReference type="PANTHER" id="PTHR32125:SF4">
    <property type="entry name" value="2-C-METHYL-D-ERYTHRITOL 4-PHOSPHATE CYTIDYLYLTRANSFERASE, CHLOROPLASTIC"/>
    <property type="match status" value="1"/>
</dbReference>
<evidence type="ECO:0000256" key="2">
    <source>
        <dbReference type="ARBA" id="ARBA00022695"/>
    </source>
</evidence>
<evidence type="ECO:0000313" key="7">
    <source>
        <dbReference type="Proteomes" id="UP000824265"/>
    </source>
</evidence>
<proteinExistence type="inferred from homology"/>
<dbReference type="InterPro" id="IPR029044">
    <property type="entry name" value="Nucleotide-diphossugar_trans"/>
</dbReference>
<dbReference type="NCBIfam" id="TIGR00453">
    <property type="entry name" value="ispD"/>
    <property type="match status" value="1"/>
</dbReference>
<dbReference type="InterPro" id="IPR001228">
    <property type="entry name" value="IspD"/>
</dbReference>
<dbReference type="InterPro" id="IPR034683">
    <property type="entry name" value="IspD/TarI"/>
</dbReference>
<feature type="coiled-coil region" evidence="5">
    <location>
        <begin position="181"/>
        <end position="208"/>
    </location>
</feature>
<dbReference type="CDD" id="cd02516">
    <property type="entry name" value="CDP-ME_synthetase"/>
    <property type="match status" value="1"/>
</dbReference>
<comment type="pathway">
    <text evidence="4">Isoprenoid biosynthesis; isopentenyl diphosphate biosynthesis via DXP pathway; isopentenyl diphosphate from 1-deoxy-D-xylulose 5-phosphate: step 2/6.</text>
</comment>
<dbReference type="SUPFAM" id="SSF53448">
    <property type="entry name" value="Nucleotide-diphospho-sugar transferases"/>
    <property type="match status" value="1"/>
</dbReference>
<evidence type="ECO:0000256" key="3">
    <source>
        <dbReference type="ARBA" id="ARBA00023229"/>
    </source>
</evidence>
<dbReference type="PANTHER" id="PTHR32125">
    <property type="entry name" value="2-C-METHYL-D-ERYTHRITOL 4-PHOSPHATE CYTIDYLYLTRANSFERASE, CHLOROPLASTIC"/>
    <property type="match status" value="1"/>
</dbReference>
<keyword evidence="3 4" id="KW-0414">Isoprene biosynthesis</keyword>
<comment type="similarity">
    <text evidence="4">Belongs to the IspD/TarI cytidylyltransferase family. IspD subfamily.</text>
</comment>
<dbReference type="Pfam" id="PF01128">
    <property type="entry name" value="IspD"/>
    <property type="match status" value="1"/>
</dbReference>
<name>A0A9D1R376_9FIRM</name>
<dbReference type="Gene3D" id="3.90.550.10">
    <property type="entry name" value="Spore Coat Polysaccharide Biosynthesis Protein SpsA, Chain A"/>
    <property type="match status" value="1"/>
</dbReference>
<dbReference type="HAMAP" id="MF_00108">
    <property type="entry name" value="IspD"/>
    <property type="match status" value="1"/>
</dbReference>
<evidence type="ECO:0000256" key="1">
    <source>
        <dbReference type="ARBA" id="ARBA00022679"/>
    </source>
</evidence>
<dbReference type="GO" id="GO:0050518">
    <property type="term" value="F:2-C-methyl-D-erythritol 4-phosphate cytidylyltransferase activity"/>
    <property type="evidence" value="ECO:0007669"/>
    <property type="project" value="UniProtKB-UniRule"/>
</dbReference>
<feature type="site" description="Transition state stabilizer" evidence="4">
    <location>
        <position position="27"/>
    </location>
</feature>
<gene>
    <name evidence="4 6" type="primary">ispD</name>
    <name evidence="6" type="ORF">H9742_01280</name>
</gene>
<reference evidence="6" key="2">
    <citation type="submission" date="2021-04" db="EMBL/GenBank/DDBJ databases">
        <authorList>
            <person name="Gilroy R."/>
        </authorList>
    </citation>
    <scope>NUCLEOTIDE SEQUENCE</scope>
    <source>
        <strain evidence="6">CHK195-6426</strain>
    </source>
</reference>
<protein>
    <recommendedName>
        <fullName evidence="4">2-C-methyl-D-erythritol 4-phosphate cytidylyltransferase</fullName>
        <ecNumber evidence="4">2.7.7.60</ecNumber>
    </recommendedName>
    <alternativeName>
        <fullName evidence="4">4-diphosphocytidyl-2C-methyl-D-erythritol synthase</fullName>
    </alternativeName>
    <alternativeName>
        <fullName evidence="4">MEP cytidylyltransferase</fullName>
        <shortName evidence="4">MCT</shortName>
    </alternativeName>
</protein>
<sequence length="260" mass="29125">MWEKKKRCTAIVLAAGSGSRMHSGVAKQYMLLGGKPLIWYALRAVEQSAVIDDCILTASASDLDYMRKEIVEKYGFHKVVSIVPGGAERYLSVACALRVVAEGAMPIPNRDGYLFIHDGARPFLTEKILQDTYKAVKKYHACVAAMPSKDTVKISDEEGFARDTPARRLVWTIQTPQVFDTQLIVNAYRQLEENKDRLEKEGIFVTDDASVAELFTDRKVKLVEGSYENIKVTTPEDMKIAEALLEGQREKTESSGKLRE</sequence>
<organism evidence="6 7">
    <name type="scientific">Candidatus Acetatifactor stercoripullorum</name>
    <dbReference type="NCBI Taxonomy" id="2838414"/>
    <lineage>
        <taxon>Bacteria</taxon>
        <taxon>Bacillati</taxon>
        <taxon>Bacillota</taxon>
        <taxon>Clostridia</taxon>
        <taxon>Lachnospirales</taxon>
        <taxon>Lachnospiraceae</taxon>
        <taxon>Acetatifactor</taxon>
    </lineage>
</organism>
<evidence type="ECO:0000256" key="5">
    <source>
        <dbReference type="SAM" id="Coils"/>
    </source>
</evidence>
<dbReference type="FunFam" id="3.90.550.10:FF:000003">
    <property type="entry name" value="2-C-methyl-D-erythritol 4-phosphate cytidylyltransferase"/>
    <property type="match status" value="1"/>
</dbReference>
<keyword evidence="1 4" id="KW-0808">Transferase</keyword>
<keyword evidence="5" id="KW-0175">Coiled coil</keyword>
<comment type="function">
    <text evidence="4">Catalyzes the formation of 4-diphosphocytidyl-2-C-methyl-D-erythritol from CTP and 2-C-methyl-D-erythritol 4-phosphate (MEP).</text>
</comment>
<feature type="site" description="Transition state stabilizer" evidence="4">
    <location>
        <position position="20"/>
    </location>
</feature>
<dbReference type="GO" id="GO:0019288">
    <property type="term" value="P:isopentenyl diphosphate biosynthetic process, methylerythritol 4-phosphate pathway"/>
    <property type="evidence" value="ECO:0007669"/>
    <property type="project" value="UniProtKB-UniRule"/>
</dbReference>
<evidence type="ECO:0000313" key="6">
    <source>
        <dbReference type="EMBL" id="HIW80155.1"/>
    </source>
</evidence>
<comment type="catalytic activity">
    <reaction evidence="4">
        <text>2-C-methyl-D-erythritol 4-phosphate + CTP + H(+) = 4-CDP-2-C-methyl-D-erythritol + diphosphate</text>
        <dbReference type="Rhea" id="RHEA:13429"/>
        <dbReference type="ChEBI" id="CHEBI:15378"/>
        <dbReference type="ChEBI" id="CHEBI:33019"/>
        <dbReference type="ChEBI" id="CHEBI:37563"/>
        <dbReference type="ChEBI" id="CHEBI:57823"/>
        <dbReference type="ChEBI" id="CHEBI:58262"/>
        <dbReference type="EC" id="2.7.7.60"/>
    </reaction>
</comment>
<dbReference type="AlphaFoldDB" id="A0A9D1R376"/>
<dbReference type="Proteomes" id="UP000824265">
    <property type="component" value="Unassembled WGS sequence"/>
</dbReference>
<keyword evidence="2 4" id="KW-0548">Nucleotidyltransferase</keyword>
<evidence type="ECO:0000256" key="4">
    <source>
        <dbReference type="HAMAP-Rule" id="MF_00108"/>
    </source>
</evidence>
<comment type="caution">
    <text evidence="6">The sequence shown here is derived from an EMBL/GenBank/DDBJ whole genome shotgun (WGS) entry which is preliminary data.</text>
</comment>
<dbReference type="InterPro" id="IPR050088">
    <property type="entry name" value="IspD/TarI_cytidylyltransf_bact"/>
</dbReference>
<feature type="site" description="Positions MEP for the nucleophilic attack" evidence="4">
    <location>
        <position position="167"/>
    </location>
</feature>
<dbReference type="EC" id="2.7.7.60" evidence="4"/>
<dbReference type="EMBL" id="DXGH01000006">
    <property type="protein sequence ID" value="HIW80155.1"/>
    <property type="molecule type" value="Genomic_DNA"/>
</dbReference>
<feature type="site" description="Positions MEP for the nucleophilic attack" evidence="4">
    <location>
        <position position="231"/>
    </location>
</feature>
<accession>A0A9D1R376</accession>
<reference evidence="6" key="1">
    <citation type="journal article" date="2021" name="PeerJ">
        <title>Extensive microbial diversity within the chicken gut microbiome revealed by metagenomics and culture.</title>
        <authorList>
            <person name="Gilroy R."/>
            <person name="Ravi A."/>
            <person name="Getino M."/>
            <person name="Pursley I."/>
            <person name="Horton D.L."/>
            <person name="Alikhan N.F."/>
            <person name="Baker D."/>
            <person name="Gharbi K."/>
            <person name="Hall N."/>
            <person name="Watson M."/>
            <person name="Adriaenssens E.M."/>
            <person name="Foster-Nyarko E."/>
            <person name="Jarju S."/>
            <person name="Secka A."/>
            <person name="Antonio M."/>
            <person name="Oren A."/>
            <person name="Chaudhuri R.R."/>
            <person name="La Ragione R."/>
            <person name="Hildebrand F."/>
            <person name="Pallen M.J."/>
        </authorList>
    </citation>
    <scope>NUCLEOTIDE SEQUENCE</scope>
    <source>
        <strain evidence="6">CHK195-6426</strain>
    </source>
</reference>